<dbReference type="CDD" id="cd03124">
    <property type="entry name" value="alpha_CA_prokaryotic_like"/>
    <property type="match status" value="1"/>
</dbReference>
<comment type="cofactor">
    <cofactor evidence="1 6">
        <name>Zn(2+)</name>
        <dbReference type="ChEBI" id="CHEBI:29105"/>
    </cofactor>
</comment>
<dbReference type="PROSITE" id="PS00162">
    <property type="entry name" value="ALPHA_CA_1"/>
    <property type="match status" value="1"/>
</dbReference>
<evidence type="ECO:0000259" key="7">
    <source>
        <dbReference type="PROSITE" id="PS51144"/>
    </source>
</evidence>
<keyword evidence="6" id="KW-0732">Signal</keyword>
<dbReference type="Pfam" id="PF00194">
    <property type="entry name" value="Carb_anhydrase"/>
    <property type="match status" value="1"/>
</dbReference>
<comment type="caution">
    <text evidence="8">The sequence shown here is derived from an EMBL/GenBank/DDBJ whole genome shotgun (WGS) entry which is preliminary data.</text>
</comment>
<evidence type="ECO:0000256" key="2">
    <source>
        <dbReference type="ARBA" id="ARBA00012925"/>
    </source>
</evidence>
<evidence type="ECO:0000256" key="3">
    <source>
        <dbReference type="ARBA" id="ARBA00022723"/>
    </source>
</evidence>
<dbReference type="Proteomes" id="UP000554482">
    <property type="component" value="Unassembled WGS sequence"/>
</dbReference>
<sequence length="268" mass="29446">MAPPKSILVIGVALLLSAVSATEQKYIPYSYTGATGPEKWGSLSSYYSACSSGKAQSPINIVKKDVVVDPKLQTLLRNYSTTNATLINNGFNIGLRYGNGVGAAKIDGKPYSLKQLHWHTPSEHTIDGQRFPAELHLVHVGEDGSIAVVAILFEYGHGDPLLYLLHDSLKKLTQETCSGDSEAQVPITLKAKPINKKSKKYYRYIGSLTTPPCFENVTWSILGKVRQISKEQVEALKAPLTAPFKNNSRPTQPLNGRKVELYNEFARN</sequence>
<dbReference type="PROSITE" id="PS51144">
    <property type="entry name" value="ALPHA_CA_2"/>
    <property type="match status" value="1"/>
</dbReference>
<dbReference type="GO" id="GO:0004089">
    <property type="term" value="F:carbonate dehydratase activity"/>
    <property type="evidence" value="ECO:0007669"/>
    <property type="project" value="UniProtKB-UniRule"/>
</dbReference>
<accession>A0A7J6VFI5</accession>
<dbReference type="InterPro" id="IPR023561">
    <property type="entry name" value="Carbonic_anhydrase_a-class"/>
</dbReference>
<reference evidence="8 9" key="1">
    <citation type="submission" date="2020-06" db="EMBL/GenBank/DDBJ databases">
        <title>Transcriptomic and genomic resources for Thalictrum thalictroides and T. hernandezii: Facilitating candidate gene discovery in an emerging model plant lineage.</title>
        <authorList>
            <person name="Arias T."/>
            <person name="Riano-Pachon D.M."/>
            <person name="Di Stilio V.S."/>
        </authorList>
    </citation>
    <scope>NUCLEOTIDE SEQUENCE [LARGE SCALE GENOMIC DNA]</scope>
    <source>
        <strain evidence="9">cv. WT478/WT964</strain>
        <tissue evidence="8">Leaves</tissue>
    </source>
</reference>
<keyword evidence="9" id="KW-1185">Reference proteome</keyword>
<evidence type="ECO:0000256" key="4">
    <source>
        <dbReference type="ARBA" id="ARBA00022833"/>
    </source>
</evidence>
<proteinExistence type="inferred from homology"/>
<dbReference type="AlphaFoldDB" id="A0A7J6VFI5"/>
<protein>
    <recommendedName>
        <fullName evidence="2 6">Carbonic anhydrase</fullName>
        <ecNumber evidence="2 6">4.2.1.1</ecNumber>
    </recommendedName>
</protein>
<evidence type="ECO:0000256" key="1">
    <source>
        <dbReference type="ARBA" id="ARBA00001947"/>
    </source>
</evidence>
<dbReference type="OrthoDB" id="429145at2759"/>
<keyword evidence="4 6" id="KW-0862">Zinc</keyword>
<comment type="catalytic activity">
    <reaction evidence="6">
        <text>hydrogencarbonate + H(+) = CO2 + H2O</text>
        <dbReference type="Rhea" id="RHEA:10748"/>
        <dbReference type="ChEBI" id="CHEBI:15377"/>
        <dbReference type="ChEBI" id="CHEBI:15378"/>
        <dbReference type="ChEBI" id="CHEBI:16526"/>
        <dbReference type="ChEBI" id="CHEBI:17544"/>
        <dbReference type="EC" id="4.2.1.1"/>
    </reaction>
</comment>
<dbReference type="PANTHER" id="PTHR18952">
    <property type="entry name" value="CARBONIC ANHYDRASE"/>
    <property type="match status" value="1"/>
</dbReference>
<evidence type="ECO:0000313" key="8">
    <source>
        <dbReference type="EMBL" id="KAF5183874.1"/>
    </source>
</evidence>
<dbReference type="SUPFAM" id="SSF51069">
    <property type="entry name" value="Carbonic anhydrase"/>
    <property type="match status" value="1"/>
</dbReference>
<name>A0A7J6VFI5_THATH</name>
<organism evidence="8 9">
    <name type="scientific">Thalictrum thalictroides</name>
    <name type="common">Rue-anemone</name>
    <name type="synonym">Anemone thalictroides</name>
    <dbReference type="NCBI Taxonomy" id="46969"/>
    <lineage>
        <taxon>Eukaryota</taxon>
        <taxon>Viridiplantae</taxon>
        <taxon>Streptophyta</taxon>
        <taxon>Embryophyta</taxon>
        <taxon>Tracheophyta</taxon>
        <taxon>Spermatophyta</taxon>
        <taxon>Magnoliopsida</taxon>
        <taxon>Ranunculales</taxon>
        <taxon>Ranunculaceae</taxon>
        <taxon>Thalictroideae</taxon>
        <taxon>Thalictrum</taxon>
    </lineage>
</organism>
<dbReference type="GO" id="GO:0006730">
    <property type="term" value="P:one-carbon metabolic process"/>
    <property type="evidence" value="ECO:0007669"/>
    <property type="project" value="TreeGrafter"/>
</dbReference>
<dbReference type="Gene3D" id="3.10.200.10">
    <property type="entry name" value="Alpha carbonic anhydrase"/>
    <property type="match status" value="1"/>
</dbReference>
<comment type="similarity">
    <text evidence="6">Belongs to the alpha-carbonic anhydrase family.</text>
</comment>
<evidence type="ECO:0000313" key="9">
    <source>
        <dbReference type="Proteomes" id="UP000554482"/>
    </source>
</evidence>
<feature type="domain" description="Alpha-carbonic anhydrase" evidence="7">
    <location>
        <begin position="27"/>
        <end position="263"/>
    </location>
</feature>
<dbReference type="SMART" id="SM01057">
    <property type="entry name" value="Carb_anhydrase"/>
    <property type="match status" value="1"/>
</dbReference>
<comment type="function">
    <text evidence="6">Reversible hydration of carbon dioxide.</text>
</comment>
<dbReference type="GO" id="GO:0008270">
    <property type="term" value="F:zinc ion binding"/>
    <property type="evidence" value="ECO:0007669"/>
    <property type="project" value="UniProtKB-UniRule"/>
</dbReference>
<feature type="signal peptide" evidence="6">
    <location>
        <begin position="1"/>
        <end position="21"/>
    </location>
</feature>
<gene>
    <name evidence="8" type="ORF">FRX31_026540</name>
</gene>
<feature type="chain" id="PRO_5029940739" description="Carbonic anhydrase" evidence="6">
    <location>
        <begin position="22"/>
        <end position="268"/>
    </location>
</feature>
<dbReference type="InterPro" id="IPR036398">
    <property type="entry name" value="CA_dom_sf"/>
</dbReference>
<evidence type="ECO:0000256" key="5">
    <source>
        <dbReference type="ARBA" id="ARBA00023239"/>
    </source>
</evidence>
<dbReference type="EMBL" id="JABWDY010032852">
    <property type="protein sequence ID" value="KAF5183874.1"/>
    <property type="molecule type" value="Genomic_DNA"/>
</dbReference>
<keyword evidence="5 6" id="KW-0456">Lyase</keyword>
<dbReference type="PANTHER" id="PTHR18952:SF236">
    <property type="entry name" value="ALPHA CARBONIC ANHYDRASE 1, CHLOROPLASTIC"/>
    <property type="match status" value="1"/>
</dbReference>
<evidence type="ECO:0000256" key="6">
    <source>
        <dbReference type="RuleBase" id="RU367011"/>
    </source>
</evidence>
<keyword evidence="3 6" id="KW-0479">Metal-binding</keyword>
<dbReference type="InterPro" id="IPR018338">
    <property type="entry name" value="Carbonic_anhydrase_a-class_CS"/>
</dbReference>
<dbReference type="InterPro" id="IPR041891">
    <property type="entry name" value="Alpha_CA_prokaryot-like"/>
</dbReference>
<dbReference type="InterPro" id="IPR001148">
    <property type="entry name" value="CA_dom"/>
</dbReference>
<dbReference type="EC" id="4.2.1.1" evidence="2 6"/>